<dbReference type="RefSeq" id="WP_309540569.1">
    <property type="nucleotide sequence ID" value="NZ_CP133659.1"/>
</dbReference>
<comment type="similarity">
    <text evidence="3">Belongs to the peptidase C56 family. HSP31-like subfamily.</text>
</comment>
<keyword evidence="6" id="KW-0315">Glutamine amidotransferase</keyword>
<evidence type="ECO:0000256" key="4">
    <source>
        <dbReference type="SAM" id="MobiDB-lite"/>
    </source>
</evidence>
<evidence type="ECO:0000313" key="7">
    <source>
        <dbReference type="Proteomes" id="UP001180616"/>
    </source>
</evidence>
<dbReference type="InterPro" id="IPR002818">
    <property type="entry name" value="DJ-1/PfpI"/>
</dbReference>
<keyword evidence="7" id="KW-1185">Reference proteome</keyword>
<evidence type="ECO:0000256" key="3">
    <source>
        <dbReference type="ARBA" id="ARBA00038493"/>
    </source>
</evidence>
<evidence type="ECO:0000259" key="5">
    <source>
        <dbReference type="Pfam" id="PF01965"/>
    </source>
</evidence>
<dbReference type="PANTHER" id="PTHR48094:SF11">
    <property type="entry name" value="GLUTATHIONE-INDEPENDENT GLYOXALASE HSP31-RELATED"/>
    <property type="match status" value="1"/>
</dbReference>
<protein>
    <submittedName>
        <fullName evidence="6">Type 1 glutamine amidotransferase domain-containing protein</fullName>
    </submittedName>
</protein>
<dbReference type="InterPro" id="IPR029062">
    <property type="entry name" value="Class_I_gatase-like"/>
</dbReference>
<name>A0ABY9QY80_9BACT</name>
<dbReference type="Pfam" id="PF01965">
    <property type="entry name" value="DJ-1_PfpI"/>
    <property type="match status" value="1"/>
</dbReference>
<dbReference type="EMBL" id="CP133659">
    <property type="protein sequence ID" value="WMW64476.1"/>
    <property type="molecule type" value="Genomic_DNA"/>
</dbReference>
<feature type="domain" description="DJ-1/PfpI" evidence="5">
    <location>
        <begin position="26"/>
        <end position="222"/>
    </location>
</feature>
<dbReference type="InterPro" id="IPR050325">
    <property type="entry name" value="Prot/Nucl_acid_deglycase"/>
</dbReference>
<proteinExistence type="inferred from homology"/>
<evidence type="ECO:0000313" key="6">
    <source>
        <dbReference type="EMBL" id="WMW64476.1"/>
    </source>
</evidence>
<accession>A0ABY9QY80</accession>
<sequence>MKVLMIVTSNDRLGDTGHKTGLWLEELAAPYYAFTDAGARVTLASPKGGAAPVDPRSETEEAQNRTTRRFTADPAAMAALKDTVPLAEVRPEDYDVLFYPGGHGPLWDLVDDARSLAIIEKMHRAGKPVAAVCHGPAVLVRATTPDGKPLVARRNMTGFSNAEEDAVGLSQVVPFLLQDELTRLGAKYERGPLWEPHVVADGLLVTGQNPASSERTARTVLEVLARSCGCAPYSGEPVREPGEPGDPGA</sequence>
<evidence type="ECO:0000256" key="2">
    <source>
        <dbReference type="ARBA" id="ARBA00023239"/>
    </source>
</evidence>
<evidence type="ECO:0000256" key="1">
    <source>
        <dbReference type="ARBA" id="ARBA00023016"/>
    </source>
</evidence>
<dbReference type="CDD" id="cd03141">
    <property type="entry name" value="GATase1_Hsp31_like"/>
    <property type="match status" value="1"/>
</dbReference>
<keyword evidence="1" id="KW-0346">Stress response</keyword>
<reference evidence="6" key="1">
    <citation type="submission" date="2023-09" db="EMBL/GenBank/DDBJ databases">
        <authorList>
            <consortium name="CW5 consortium"/>
            <person name="Lu C.-W."/>
        </authorList>
    </citation>
    <scope>NUCLEOTIDE SEQUENCE</scope>
    <source>
        <strain evidence="6">KPS</strain>
    </source>
</reference>
<organism evidence="6 7">
    <name type="scientific">Nitratidesulfovibrio liaohensis</name>
    <dbReference type="NCBI Taxonomy" id="2604158"/>
    <lineage>
        <taxon>Bacteria</taxon>
        <taxon>Pseudomonadati</taxon>
        <taxon>Thermodesulfobacteriota</taxon>
        <taxon>Desulfovibrionia</taxon>
        <taxon>Desulfovibrionales</taxon>
        <taxon>Desulfovibrionaceae</taxon>
        <taxon>Nitratidesulfovibrio</taxon>
    </lineage>
</organism>
<dbReference type="PANTHER" id="PTHR48094">
    <property type="entry name" value="PROTEIN/NUCLEIC ACID DEGLYCASE DJ-1-RELATED"/>
    <property type="match status" value="1"/>
</dbReference>
<gene>
    <name evidence="6" type="ORF">KPS_002496</name>
</gene>
<dbReference type="Gene3D" id="3.40.50.880">
    <property type="match status" value="1"/>
</dbReference>
<keyword evidence="2" id="KW-0456">Lyase</keyword>
<dbReference type="Proteomes" id="UP001180616">
    <property type="component" value="Chromosome"/>
</dbReference>
<dbReference type="SUPFAM" id="SSF52317">
    <property type="entry name" value="Class I glutamine amidotransferase-like"/>
    <property type="match status" value="1"/>
</dbReference>
<feature type="region of interest" description="Disordered" evidence="4">
    <location>
        <begin position="45"/>
        <end position="68"/>
    </location>
</feature>